<dbReference type="RefSeq" id="WP_096343652.1">
    <property type="nucleotide sequence ID" value="NZ_NWMW01000002.1"/>
</dbReference>
<sequence length="544" mass="55506">MTRPLPIARDLGLAGALAGVMTFGWAWVRGADLARLALPDGDDAVRLQQIRDWLGGQAFGDLTQYRIGVDGTAMHWSRLPDLVPAAMLKAGLGEPAMLVLWPALLFAAFLVALAQVARAIGARAGDAMILAALAYPATTLFAPGRIDHHGFQMVLLALFALGLVTPRALAGGALAGGAAALSLTIGMETAPVLTVGLAVATLGWLAGDRGRLAAIGASLLLTLAFAAAVFAPMDWASAPCDGFARASWRAGTIGGAALLTIGGIGAAFDTRRARLAVLAAVSIAALTALLATAPVCLSPYGAVDPALARIWLTEVGEAQPLFAADPRWAIGYAGLGLAALVAAAWVARDARRLTVAALVAAGLAVSLLQLRGAYAAAALAAPLLALALDRARAVSPLAALPVWMAGAGIAWPLAAAALPVADPPSPGPACDGIEQALAMRSLPPGRVLGPVDLGPWLAVATRHHAIAAPYHRNAAGNLASYRLLAADDTGARSIVRSVRAEYVVACPAALDTMRIKRGAGAAMVEGRPPAWLEVTGVPAVWRVR</sequence>
<dbReference type="AlphaFoldDB" id="A0A2A4AZA0"/>
<feature type="transmembrane region" description="Helical" evidence="1">
    <location>
        <begin position="329"/>
        <end position="347"/>
    </location>
</feature>
<keyword evidence="1" id="KW-0472">Membrane</keyword>
<keyword evidence="3" id="KW-1185">Reference proteome</keyword>
<feature type="transmembrane region" description="Helical" evidence="1">
    <location>
        <begin position="154"/>
        <end position="175"/>
    </location>
</feature>
<accession>A0A2A4AZA0</accession>
<dbReference type="EMBL" id="NWMW01000002">
    <property type="protein sequence ID" value="PCD02273.1"/>
    <property type="molecule type" value="Genomic_DNA"/>
</dbReference>
<feature type="transmembrane region" description="Helical" evidence="1">
    <location>
        <begin position="250"/>
        <end position="268"/>
    </location>
</feature>
<feature type="transmembrane region" description="Helical" evidence="1">
    <location>
        <begin position="12"/>
        <end position="28"/>
    </location>
</feature>
<protein>
    <recommendedName>
        <fullName evidence="4">AcrB/AcrD/AcrF family protein</fullName>
    </recommendedName>
</protein>
<evidence type="ECO:0000313" key="3">
    <source>
        <dbReference type="Proteomes" id="UP000218366"/>
    </source>
</evidence>
<feature type="transmembrane region" description="Helical" evidence="1">
    <location>
        <begin position="181"/>
        <end position="205"/>
    </location>
</feature>
<feature type="transmembrane region" description="Helical" evidence="1">
    <location>
        <begin position="120"/>
        <end position="142"/>
    </location>
</feature>
<feature type="transmembrane region" description="Helical" evidence="1">
    <location>
        <begin position="96"/>
        <end position="114"/>
    </location>
</feature>
<dbReference type="Proteomes" id="UP000218366">
    <property type="component" value="Unassembled WGS sequence"/>
</dbReference>
<evidence type="ECO:0000313" key="2">
    <source>
        <dbReference type="EMBL" id="PCD02273.1"/>
    </source>
</evidence>
<feature type="transmembrane region" description="Helical" evidence="1">
    <location>
        <begin position="212"/>
        <end position="230"/>
    </location>
</feature>
<keyword evidence="1" id="KW-1133">Transmembrane helix</keyword>
<reference evidence="2 3" key="1">
    <citation type="submission" date="2017-09" db="EMBL/GenBank/DDBJ databases">
        <title>Sphingomonas spermidinifaciens 9NM-10, whole genome shotgun sequence.</title>
        <authorList>
            <person name="Feng G."/>
            <person name="Zhu H."/>
        </authorList>
    </citation>
    <scope>NUCLEOTIDE SEQUENCE [LARGE SCALE GENOMIC DNA]</scope>
    <source>
        <strain evidence="2 3">9NM-10</strain>
    </source>
</reference>
<feature type="transmembrane region" description="Helical" evidence="1">
    <location>
        <begin position="275"/>
        <end position="295"/>
    </location>
</feature>
<organism evidence="2 3">
    <name type="scientific">Sphingomonas spermidinifaciens</name>
    <dbReference type="NCBI Taxonomy" id="1141889"/>
    <lineage>
        <taxon>Bacteria</taxon>
        <taxon>Pseudomonadati</taxon>
        <taxon>Pseudomonadota</taxon>
        <taxon>Alphaproteobacteria</taxon>
        <taxon>Sphingomonadales</taxon>
        <taxon>Sphingomonadaceae</taxon>
        <taxon>Sphingomonas</taxon>
    </lineage>
</organism>
<proteinExistence type="predicted"/>
<dbReference type="OrthoDB" id="1082056at2"/>
<name>A0A2A4AZA0_9SPHN</name>
<evidence type="ECO:0000256" key="1">
    <source>
        <dbReference type="SAM" id="Phobius"/>
    </source>
</evidence>
<gene>
    <name evidence="2" type="ORF">COC42_12560</name>
</gene>
<comment type="caution">
    <text evidence="2">The sequence shown here is derived from an EMBL/GenBank/DDBJ whole genome shotgun (WGS) entry which is preliminary data.</text>
</comment>
<keyword evidence="1" id="KW-0812">Transmembrane</keyword>
<evidence type="ECO:0008006" key="4">
    <source>
        <dbReference type="Google" id="ProtNLM"/>
    </source>
</evidence>
<feature type="transmembrane region" description="Helical" evidence="1">
    <location>
        <begin position="354"/>
        <end position="377"/>
    </location>
</feature>